<feature type="domain" description="Glutamate-ammonia ligase adenylyltransferase repeated" evidence="8">
    <location>
        <begin position="531"/>
        <end position="781"/>
    </location>
</feature>
<comment type="cofactor">
    <cofactor evidence="7">
        <name>Mg(2+)</name>
        <dbReference type="ChEBI" id="CHEBI:18420"/>
    </cofactor>
</comment>
<feature type="domain" description="PII-uridylyltransferase/Glutamine-synthetase adenylyltransferase" evidence="9">
    <location>
        <begin position="279"/>
        <end position="418"/>
    </location>
</feature>
<accession>A0ABT0GM35</accession>
<dbReference type="InterPro" id="IPR023057">
    <property type="entry name" value="GlnE"/>
</dbReference>
<dbReference type="Pfam" id="PF08335">
    <property type="entry name" value="GlnD_UR_UTase"/>
    <property type="match status" value="1"/>
</dbReference>
<comment type="catalytic activity">
    <reaction evidence="7">
        <text>[glutamine synthetase]-L-tyrosine + ATP = [glutamine synthetase]-O(4)-(5'-adenylyl)-L-tyrosine + diphosphate</text>
        <dbReference type="Rhea" id="RHEA:18589"/>
        <dbReference type="Rhea" id="RHEA-COMP:10660"/>
        <dbReference type="Rhea" id="RHEA-COMP:10661"/>
        <dbReference type="ChEBI" id="CHEBI:30616"/>
        <dbReference type="ChEBI" id="CHEBI:33019"/>
        <dbReference type="ChEBI" id="CHEBI:46858"/>
        <dbReference type="ChEBI" id="CHEBI:83624"/>
        <dbReference type="EC" id="2.7.7.42"/>
    </reaction>
</comment>
<name>A0ABT0GM35_9GAMM</name>
<evidence type="ECO:0000256" key="2">
    <source>
        <dbReference type="ARBA" id="ARBA00022695"/>
    </source>
</evidence>
<dbReference type="SUPFAM" id="SSF81301">
    <property type="entry name" value="Nucleotidyltransferase"/>
    <property type="match status" value="2"/>
</dbReference>
<evidence type="ECO:0000313" key="11">
    <source>
        <dbReference type="Proteomes" id="UP001431449"/>
    </source>
</evidence>
<evidence type="ECO:0000313" key="10">
    <source>
        <dbReference type="EMBL" id="MCK7595092.1"/>
    </source>
</evidence>
<feature type="region of interest" description="Adenylyl removase" evidence="7">
    <location>
        <begin position="1"/>
        <end position="423"/>
    </location>
</feature>
<evidence type="ECO:0000256" key="1">
    <source>
        <dbReference type="ARBA" id="ARBA00022679"/>
    </source>
</evidence>
<sequence>MSVSHGELCDWADARIAELEAVPPGWRHRLRRWLWASDYLFDQLRRHPDYFERLAAPPAALKLDPDTPDAWGAALRRFRHRHSLAQIAMDLDGAPVEQVFARTSWVARHCAQAALAAAAGEMAARHGATRRRDGQPQGLQVFALGKLGGIELNFSSDIDLVFAFAEGGQSDGPRPLDHDQYFQRLGQRLIQLLGEVGAEGFAYRVDMRLRPFGKAGRLALSANAMEQYYQRDGRDWERYAWIKARPLAGDVLAAEELLRTLRPFIYRRYLDYTAFEGLREMKSLIDAEVQRRDLAGHVKLGPGGIREIEFVVQLQQMIRGGREPALRTASLLPALDALQRSAHLQTEVAQRLRSAYRFLRRLENRLQMLRDEQVHELPEDAFSRARLALGLGFPDWAALSERLEAHRAVVREEFDRVFVARERRSGRSDSALRQYWQQIGGEASATALTQAGFERADTLHVLLDQLARHSAGGAMSARSRDRLDRLMPEVLTAAAASAHPDRTLERLVDLLQSVLRRPSYLALLDEQPAALQRLVQVMGRSALLAERVSQHPILLDDLLDARSGSGGIDPEHLRGELDAIRRRHAGDVEGTLQSFNELKQSLAFRLGLASLFRQAEAPQVAADLAQLAQALIETLLPLAIADLAPAHGVLPGRSEDAGLAVVGYGSLGGEELGFGSDLDLVFLYDADATGASDGPRPLESTRYQLRVVQKLLAMLSTLTAAGRLYEVDLRLRPDGAKGLLLTSLQSFALYQRERAWTWEHQALVRARPVAGARSVMRRFEAIRSEVLQRPRDAQALRRDVVSMRRRMRGELDRGRDGLFDLKQGEGGLVDLEFALQAAVLGQAGAHPDLVSRRATPTLIEALRRLDLLPAELSDALTLAHATLLQRALDCTLDARPRLVPDDAALDAPRAAIGQLWRRFGLGDPGDGGAI</sequence>
<comment type="caution">
    <text evidence="10">The sequence shown here is derived from an EMBL/GenBank/DDBJ whole genome shotgun (WGS) entry which is preliminary data.</text>
</comment>
<evidence type="ECO:0000256" key="4">
    <source>
        <dbReference type="ARBA" id="ARBA00022840"/>
    </source>
</evidence>
<dbReference type="PANTHER" id="PTHR30621:SF0">
    <property type="entry name" value="BIFUNCTIONAL GLUTAMINE SYNTHETASE ADENYLYLTRANSFERASE_ADENYLYL-REMOVING ENZYME"/>
    <property type="match status" value="1"/>
</dbReference>
<keyword evidence="4 7" id="KW-0067">ATP-binding</keyword>
<evidence type="ECO:0000256" key="3">
    <source>
        <dbReference type="ARBA" id="ARBA00022741"/>
    </source>
</evidence>
<comment type="function">
    <text evidence="7">Involved in the regulation of glutamine synthetase GlnA, a key enzyme in the process to assimilate ammonia. When cellular nitrogen levels are high, the C-terminal adenylyl transferase (AT) inactivates GlnA by covalent transfer of an adenylyl group from ATP to specific tyrosine residue of GlnA, thus reducing its activity. Conversely, when nitrogen levels are low, the N-terminal adenylyl removase (AR) activates GlnA by removing the adenylyl group by phosphorolysis, increasing its activity. The regulatory region of GlnE binds the signal transduction protein PII (GlnB) which indicates the nitrogen status of the cell.</text>
</comment>
<dbReference type="Proteomes" id="UP001431449">
    <property type="component" value="Unassembled WGS sequence"/>
</dbReference>
<dbReference type="EC" id="2.7.7.42" evidence="7"/>
<dbReference type="EC" id="2.7.7.89" evidence="7"/>
<gene>
    <name evidence="7 10" type="primary">glnE</name>
    <name evidence="10" type="ORF">M0G41_15585</name>
</gene>
<keyword evidence="3 7" id="KW-0547">Nucleotide-binding</keyword>
<keyword evidence="1 7" id="KW-0808">Transferase</keyword>
<feature type="domain" description="Glutamate-ammonia ligase adenylyltransferase repeated" evidence="8">
    <location>
        <begin position="55"/>
        <end position="253"/>
    </location>
</feature>
<dbReference type="GO" id="GO:0016874">
    <property type="term" value="F:ligase activity"/>
    <property type="evidence" value="ECO:0007669"/>
    <property type="project" value="UniProtKB-KW"/>
</dbReference>
<dbReference type="NCBIfam" id="NF008292">
    <property type="entry name" value="PRK11072.1"/>
    <property type="match status" value="1"/>
</dbReference>
<comment type="similarity">
    <text evidence="7">Belongs to the GlnE family.</text>
</comment>
<dbReference type="RefSeq" id="WP_248210845.1">
    <property type="nucleotide sequence ID" value="NZ_JALNMH010000013.1"/>
</dbReference>
<keyword evidence="5 7" id="KW-0460">Magnesium</keyword>
<protein>
    <recommendedName>
        <fullName evidence="7">Bifunctional glutamine synthetase adenylyltransferase/adenylyl-removing enzyme</fullName>
    </recommendedName>
    <alternativeName>
        <fullName evidence="7">ATP:glutamine synthetase adenylyltransferase</fullName>
    </alternativeName>
    <alternativeName>
        <fullName evidence="7">ATase</fullName>
    </alternativeName>
    <domain>
        <recommendedName>
            <fullName evidence="7">Glutamine synthetase adenylyl-L-tyrosine phosphorylase</fullName>
            <ecNumber evidence="7">2.7.7.89</ecNumber>
        </recommendedName>
        <alternativeName>
            <fullName evidence="7">Adenylyl removase</fullName>
            <shortName evidence="7">AR</shortName>
            <shortName evidence="7">AT-N</shortName>
        </alternativeName>
    </domain>
    <domain>
        <recommendedName>
            <fullName evidence="7">Glutamine synthetase adenylyl transferase</fullName>
            <ecNumber evidence="7">2.7.7.42</ecNumber>
        </recommendedName>
        <alternativeName>
            <fullName evidence="7">Adenylyl transferase</fullName>
            <shortName evidence="7">AT</shortName>
            <shortName evidence="7">AT-C</shortName>
        </alternativeName>
    </domain>
</protein>
<evidence type="ECO:0000256" key="7">
    <source>
        <dbReference type="HAMAP-Rule" id="MF_00802"/>
    </source>
</evidence>
<dbReference type="Gene3D" id="1.20.120.1510">
    <property type="match status" value="1"/>
</dbReference>
<evidence type="ECO:0000256" key="5">
    <source>
        <dbReference type="ARBA" id="ARBA00022842"/>
    </source>
</evidence>
<proteinExistence type="inferred from homology"/>
<dbReference type="GO" id="GO:0047388">
    <property type="term" value="F:[glutamine synthetase]-adenylyl-L-tyrosine phosphorylase activity"/>
    <property type="evidence" value="ECO:0007669"/>
    <property type="project" value="UniProtKB-EC"/>
</dbReference>
<dbReference type="SUPFAM" id="SSF81593">
    <property type="entry name" value="Nucleotidyltransferase substrate binding subunit/domain"/>
    <property type="match status" value="2"/>
</dbReference>
<evidence type="ECO:0000259" key="8">
    <source>
        <dbReference type="Pfam" id="PF03710"/>
    </source>
</evidence>
<dbReference type="Pfam" id="PF03710">
    <property type="entry name" value="GlnE"/>
    <property type="match status" value="2"/>
</dbReference>
<dbReference type="CDD" id="cd05401">
    <property type="entry name" value="NT_GlnE_GlnD_like"/>
    <property type="match status" value="2"/>
</dbReference>
<dbReference type="PANTHER" id="PTHR30621">
    <property type="entry name" value="GLUTAMINE SYNTHETASE ADENYLYLTRANSFERASE"/>
    <property type="match status" value="1"/>
</dbReference>
<organism evidence="10 11">
    <name type="scientific">Pseudomarimonas salicorniae</name>
    <dbReference type="NCBI Taxonomy" id="2933270"/>
    <lineage>
        <taxon>Bacteria</taxon>
        <taxon>Pseudomonadati</taxon>
        <taxon>Pseudomonadota</taxon>
        <taxon>Gammaproteobacteria</taxon>
        <taxon>Lysobacterales</taxon>
        <taxon>Lysobacteraceae</taxon>
        <taxon>Pseudomarimonas</taxon>
    </lineage>
</organism>
<dbReference type="InterPro" id="IPR013546">
    <property type="entry name" value="PII_UdlTrfase/GS_AdlTrfase"/>
</dbReference>
<dbReference type="GO" id="GO:0008882">
    <property type="term" value="F:[glutamate-ammonia-ligase] adenylyltransferase activity"/>
    <property type="evidence" value="ECO:0007669"/>
    <property type="project" value="UniProtKB-EC"/>
</dbReference>
<keyword evidence="2 7" id="KW-0548">Nucleotidyltransferase</keyword>
<evidence type="ECO:0000259" key="9">
    <source>
        <dbReference type="Pfam" id="PF08335"/>
    </source>
</evidence>
<reference evidence="10" key="1">
    <citation type="submission" date="2022-04" db="EMBL/GenBank/DDBJ databases">
        <title>Lysobacter sp. CAU 1642 isolated from sea sand.</title>
        <authorList>
            <person name="Kim W."/>
        </authorList>
    </citation>
    <scope>NUCLEOTIDE SEQUENCE</scope>
    <source>
        <strain evidence="10">CAU 1642</strain>
    </source>
</reference>
<dbReference type="HAMAP" id="MF_00802">
    <property type="entry name" value="GlnE"/>
    <property type="match status" value="1"/>
</dbReference>
<dbReference type="EMBL" id="JALNMH010000013">
    <property type="protein sequence ID" value="MCK7595092.1"/>
    <property type="molecule type" value="Genomic_DNA"/>
</dbReference>
<keyword evidence="10" id="KW-0436">Ligase</keyword>
<keyword evidence="6 7" id="KW-0511">Multifunctional enzyme</keyword>
<dbReference type="InterPro" id="IPR043519">
    <property type="entry name" value="NT_sf"/>
</dbReference>
<feature type="region of interest" description="Adenylyl transferase" evidence="7">
    <location>
        <begin position="428"/>
        <end position="930"/>
    </location>
</feature>
<dbReference type="Gene3D" id="1.20.120.330">
    <property type="entry name" value="Nucleotidyltransferases domain 2"/>
    <property type="match status" value="2"/>
</dbReference>
<dbReference type="Gene3D" id="3.30.460.10">
    <property type="entry name" value="Beta Polymerase, domain 2"/>
    <property type="match status" value="2"/>
</dbReference>
<evidence type="ECO:0000256" key="6">
    <source>
        <dbReference type="ARBA" id="ARBA00023268"/>
    </source>
</evidence>
<comment type="catalytic activity">
    <reaction evidence="7">
        <text>[glutamine synthetase]-O(4)-(5'-adenylyl)-L-tyrosine + phosphate = [glutamine synthetase]-L-tyrosine + ADP</text>
        <dbReference type="Rhea" id="RHEA:43716"/>
        <dbReference type="Rhea" id="RHEA-COMP:10660"/>
        <dbReference type="Rhea" id="RHEA-COMP:10661"/>
        <dbReference type="ChEBI" id="CHEBI:43474"/>
        <dbReference type="ChEBI" id="CHEBI:46858"/>
        <dbReference type="ChEBI" id="CHEBI:83624"/>
        <dbReference type="ChEBI" id="CHEBI:456216"/>
        <dbReference type="EC" id="2.7.7.89"/>
    </reaction>
</comment>
<keyword evidence="11" id="KW-1185">Reference proteome</keyword>
<dbReference type="InterPro" id="IPR005190">
    <property type="entry name" value="GlnE_rpt_dom"/>
</dbReference>